<accession>A0A3D9ZAQ6</accession>
<dbReference type="RefSeq" id="WP_147315392.1">
    <property type="nucleotide sequence ID" value="NZ_BONB01000074.1"/>
</dbReference>
<gene>
    <name evidence="3" type="ORF">DFJ67_0426</name>
</gene>
<reference evidence="3 4" key="1">
    <citation type="submission" date="2018-08" db="EMBL/GenBank/DDBJ databases">
        <title>Sequencing the genomes of 1000 actinobacteria strains.</title>
        <authorList>
            <person name="Klenk H.-P."/>
        </authorList>
    </citation>
    <scope>NUCLEOTIDE SEQUENCE [LARGE SCALE GENOMIC DNA]</scope>
    <source>
        <strain evidence="3 4">DSM 44099</strain>
    </source>
</reference>
<evidence type="ECO:0000256" key="2">
    <source>
        <dbReference type="SAM" id="Phobius"/>
    </source>
</evidence>
<name>A0A3D9ZAQ6_9ACTN</name>
<comment type="caution">
    <text evidence="3">The sequence shown here is derived from an EMBL/GenBank/DDBJ whole genome shotgun (WGS) entry which is preliminary data.</text>
</comment>
<proteinExistence type="predicted"/>
<keyword evidence="4" id="KW-1185">Reference proteome</keyword>
<evidence type="ECO:0000313" key="3">
    <source>
        <dbReference type="EMBL" id="REF94488.1"/>
    </source>
</evidence>
<keyword evidence="2" id="KW-1133">Transmembrane helix</keyword>
<evidence type="ECO:0000256" key="1">
    <source>
        <dbReference type="SAM" id="MobiDB-lite"/>
    </source>
</evidence>
<feature type="compositionally biased region" description="Basic and acidic residues" evidence="1">
    <location>
        <begin position="113"/>
        <end position="125"/>
    </location>
</feature>
<dbReference type="EMBL" id="QUMQ01000001">
    <property type="protein sequence ID" value="REF94488.1"/>
    <property type="molecule type" value="Genomic_DNA"/>
</dbReference>
<feature type="compositionally biased region" description="Polar residues" evidence="1">
    <location>
        <begin position="126"/>
        <end position="136"/>
    </location>
</feature>
<keyword evidence="2" id="KW-0472">Membrane</keyword>
<protein>
    <submittedName>
        <fullName evidence="3">Uncharacterized protein</fullName>
    </submittedName>
</protein>
<dbReference type="OrthoDB" id="3261230at2"/>
<dbReference type="Proteomes" id="UP000256913">
    <property type="component" value="Unassembled WGS sequence"/>
</dbReference>
<keyword evidence="2" id="KW-0812">Transmembrane</keyword>
<feature type="transmembrane region" description="Helical" evidence="2">
    <location>
        <begin position="21"/>
        <end position="42"/>
    </location>
</feature>
<organism evidence="3 4">
    <name type="scientific">Asanoa ferruginea</name>
    <dbReference type="NCBI Taxonomy" id="53367"/>
    <lineage>
        <taxon>Bacteria</taxon>
        <taxon>Bacillati</taxon>
        <taxon>Actinomycetota</taxon>
        <taxon>Actinomycetes</taxon>
        <taxon>Micromonosporales</taxon>
        <taxon>Micromonosporaceae</taxon>
        <taxon>Asanoa</taxon>
    </lineage>
</organism>
<evidence type="ECO:0000313" key="4">
    <source>
        <dbReference type="Proteomes" id="UP000256913"/>
    </source>
</evidence>
<feature type="region of interest" description="Disordered" evidence="1">
    <location>
        <begin position="113"/>
        <end position="136"/>
    </location>
</feature>
<sequence>MDHYLAESPDHDTTRRTRRTTLVIGGGAAFLLAVIGAAAVALTPGGDDSAAPTANLLQQTQQVCDAPANGTRLEGDGARLLVDSTGTADKSGLSLTGLECVLDEARVPESVKEEMFSTRPADGRQESSWPGFTASWTYDPGEGLDLTISRTA</sequence>
<dbReference type="AlphaFoldDB" id="A0A3D9ZAQ6"/>